<evidence type="ECO:0000313" key="3">
    <source>
        <dbReference type="Proteomes" id="UP000241769"/>
    </source>
</evidence>
<evidence type="ECO:0000256" key="1">
    <source>
        <dbReference type="SAM" id="MobiDB-lite"/>
    </source>
</evidence>
<organism evidence="2 3">
    <name type="scientific">Planoprotostelium fungivorum</name>
    <dbReference type="NCBI Taxonomy" id="1890364"/>
    <lineage>
        <taxon>Eukaryota</taxon>
        <taxon>Amoebozoa</taxon>
        <taxon>Evosea</taxon>
        <taxon>Variosea</taxon>
        <taxon>Cavosteliida</taxon>
        <taxon>Cavosteliaceae</taxon>
        <taxon>Planoprotostelium</taxon>
    </lineage>
</organism>
<feature type="region of interest" description="Disordered" evidence="1">
    <location>
        <begin position="158"/>
        <end position="225"/>
    </location>
</feature>
<accession>A0A2P6N0R8</accession>
<evidence type="ECO:0000313" key="2">
    <source>
        <dbReference type="EMBL" id="PRP77545.1"/>
    </source>
</evidence>
<dbReference type="InParanoid" id="A0A2P6N0R8"/>
<dbReference type="EMBL" id="MDYQ01000258">
    <property type="protein sequence ID" value="PRP77545.1"/>
    <property type="molecule type" value="Genomic_DNA"/>
</dbReference>
<feature type="compositionally biased region" description="Acidic residues" evidence="1">
    <location>
        <begin position="71"/>
        <end position="81"/>
    </location>
</feature>
<gene>
    <name evidence="2" type="ORF">PROFUN_14229</name>
</gene>
<protein>
    <submittedName>
        <fullName evidence="2">Uncharacterized protein</fullName>
    </submittedName>
</protein>
<feature type="region of interest" description="Disordered" evidence="1">
    <location>
        <begin position="1"/>
        <end position="105"/>
    </location>
</feature>
<name>A0A2P6N0R8_9EUKA</name>
<dbReference type="AlphaFoldDB" id="A0A2P6N0R8"/>
<comment type="caution">
    <text evidence="2">The sequence shown here is derived from an EMBL/GenBank/DDBJ whole genome shotgun (WGS) entry which is preliminary data.</text>
</comment>
<feature type="compositionally biased region" description="Polar residues" evidence="1">
    <location>
        <begin position="8"/>
        <end position="19"/>
    </location>
</feature>
<keyword evidence="3" id="KW-1185">Reference proteome</keyword>
<reference evidence="2 3" key="1">
    <citation type="journal article" date="2018" name="Genome Biol. Evol.">
        <title>Multiple Roots of Fruiting Body Formation in Amoebozoa.</title>
        <authorList>
            <person name="Hillmann F."/>
            <person name="Forbes G."/>
            <person name="Novohradska S."/>
            <person name="Ferling I."/>
            <person name="Riege K."/>
            <person name="Groth M."/>
            <person name="Westermann M."/>
            <person name="Marz M."/>
            <person name="Spaller T."/>
            <person name="Winckler T."/>
            <person name="Schaap P."/>
            <person name="Glockner G."/>
        </authorList>
    </citation>
    <scope>NUCLEOTIDE SEQUENCE [LARGE SCALE GENOMIC DNA]</scope>
    <source>
        <strain evidence="2 3">Jena</strain>
    </source>
</reference>
<dbReference type="Proteomes" id="UP000241769">
    <property type="component" value="Unassembled WGS sequence"/>
</dbReference>
<proteinExistence type="predicted"/>
<sequence length="225" mass="24930">MRHDRKSNSPSSSVHTTPTKDGPEPPIEVAVNGLFNRSLGSPFAPRRTLLRTPPGDHLKGLEIDESISSTADEEVVSDDEVVVTNLEEPPSLPEKSNPLSFSEERRKSEALILTESPKLMRRMLSSPKISPRRLSCKTPPPMDTTIIPYISPFAPTKVLPRSPPAAERSISPFDPPPQRVVKSPPIFSRSQSLSIDLEQTAFSREESGPPHSARRLYSREDRPIV</sequence>